<evidence type="ECO:0008006" key="5">
    <source>
        <dbReference type="Google" id="ProtNLM"/>
    </source>
</evidence>
<dbReference type="InterPro" id="IPR003655">
    <property type="entry name" value="aKRAB"/>
</dbReference>
<dbReference type="Proteomes" id="UP000594220">
    <property type="component" value="Unplaced"/>
</dbReference>
<dbReference type="PROSITE" id="PS50806">
    <property type="entry name" value="KRAB_RELATED"/>
    <property type="match status" value="1"/>
</dbReference>
<dbReference type="GO" id="GO:0006355">
    <property type="term" value="P:regulation of DNA-templated transcription"/>
    <property type="evidence" value="ECO:0007669"/>
    <property type="project" value="InterPro"/>
</dbReference>
<organism evidence="3 4">
    <name type="scientific">Crocodylus porosus</name>
    <name type="common">Saltwater crocodile</name>
    <name type="synonym">Estuarine crocodile</name>
    <dbReference type="NCBI Taxonomy" id="8502"/>
    <lineage>
        <taxon>Eukaryota</taxon>
        <taxon>Metazoa</taxon>
        <taxon>Chordata</taxon>
        <taxon>Craniata</taxon>
        <taxon>Vertebrata</taxon>
        <taxon>Euteleostomi</taxon>
        <taxon>Archelosauria</taxon>
        <taxon>Archosauria</taxon>
        <taxon>Crocodylia</taxon>
        <taxon>Longirostres</taxon>
        <taxon>Crocodylidae</taxon>
        <taxon>Crocodylus</taxon>
    </lineage>
</organism>
<dbReference type="PANTHER" id="PTHR23232">
    <property type="entry name" value="KRAB DOMAIN C2H2 ZINC FINGER"/>
    <property type="match status" value="1"/>
</dbReference>
<dbReference type="Pfam" id="PF01352">
    <property type="entry name" value="KRAB"/>
    <property type="match status" value="1"/>
</dbReference>
<evidence type="ECO:0000313" key="3">
    <source>
        <dbReference type="Ensembl" id="ENSCPRP00005005332.1"/>
    </source>
</evidence>
<dbReference type="PANTHER" id="PTHR23232:SF133">
    <property type="entry name" value="RIKEN CDNA 1700020N01 GENE"/>
    <property type="match status" value="1"/>
</dbReference>
<dbReference type="Gene3D" id="6.10.140.140">
    <property type="match status" value="1"/>
</dbReference>
<dbReference type="InterPro" id="IPR036051">
    <property type="entry name" value="KRAB_dom_sf"/>
</dbReference>
<dbReference type="AlphaFoldDB" id="A0A7M4E7S8"/>
<accession>A0A7M4E7S8</accession>
<dbReference type="InterPro" id="IPR001909">
    <property type="entry name" value="KRAB"/>
</dbReference>
<reference evidence="3" key="1">
    <citation type="submission" date="2025-08" db="UniProtKB">
        <authorList>
            <consortium name="Ensembl"/>
        </authorList>
    </citation>
    <scope>IDENTIFICATION</scope>
</reference>
<dbReference type="PROSITE" id="PS50805">
    <property type="entry name" value="KRAB"/>
    <property type="match status" value="1"/>
</dbReference>
<proteinExistence type="predicted"/>
<feature type="domain" description="KRAB-related" evidence="2">
    <location>
        <begin position="5"/>
        <end position="69"/>
    </location>
</feature>
<reference evidence="3" key="2">
    <citation type="submission" date="2025-09" db="UniProtKB">
        <authorList>
            <consortium name="Ensembl"/>
        </authorList>
    </citation>
    <scope>IDENTIFICATION</scope>
</reference>
<keyword evidence="4" id="KW-1185">Reference proteome</keyword>
<name>A0A7M4E7S8_CROPO</name>
<feature type="domain" description="KRAB" evidence="1">
    <location>
        <begin position="8"/>
        <end position="90"/>
    </location>
</feature>
<sequence length="90" mass="10628">MCLQQHWEAFEDVALYFTRKEWELLGDGDKVLYRDQMLRNYQALLSLGKVVLLSHTNLPCICLFFYKSASCSEGFCKLWLRLQQDLSIFV</sequence>
<evidence type="ECO:0000313" key="4">
    <source>
        <dbReference type="Proteomes" id="UP000594220"/>
    </source>
</evidence>
<dbReference type="Ensembl" id="ENSCPRT00005006259.1">
    <property type="protein sequence ID" value="ENSCPRP00005005332.1"/>
    <property type="gene ID" value="ENSCPRG00005003840.1"/>
</dbReference>
<dbReference type="InterPro" id="IPR050169">
    <property type="entry name" value="Krueppel_C2H2_ZnF"/>
</dbReference>
<evidence type="ECO:0000259" key="1">
    <source>
        <dbReference type="PROSITE" id="PS50805"/>
    </source>
</evidence>
<protein>
    <recommendedName>
        <fullName evidence="5">KRAB domain-containing protein</fullName>
    </recommendedName>
</protein>
<dbReference type="SUPFAM" id="SSF109640">
    <property type="entry name" value="KRAB domain (Kruppel-associated box)"/>
    <property type="match status" value="1"/>
</dbReference>
<dbReference type="SMART" id="SM00349">
    <property type="entry name" value="KRAB"/>
    <property type="match status" value="1"/>
</dbReference>
<dbReference type="GeneTree" id="ENSGT00950000185037"/>
<dbReference type="CDD" id="cd07765">
    <property type="entry name" value="KRAB_A-box"/>
    <property type="match status" value="1"/>
</dbReference>
<evidence type="ECO:0000259" key="2">
    <source>
        <dbReference type="PROSITE" id="PS50806"/>
    </source>
</evidence>